<feature type="region of interest" description="Disordered" evidence="12">
    <location>
        <begin position="377"/>
        <end position="397"/>
    </location>
</feature>
<keyword evidence="9" id="KW-1015">Disulfide bond</keyword>
<dbReference type="FunFam" id="3.10.450.10:FF:000008">
    <property type="entry name" value="Kininogen 1"/>
    <property type="match status" value="1"/>
</dbReference>
<comment type="caution">
    <text evidence="15">The sequence shown here is derived from an EMBL/GenBank/DDBJ whole genome shotgun (WGS) entry which is preliminary data.</text>
</comment>
<dbReference type="InterPro" id="IPR027358">
    <property type="entry name" value="Kininogen-type_cystatin_dom"/>
</dbReference>
<reference evidence="15 16" key="1">
    <citation type="journal article" date="2020" name="Nature">
        <title>Six reference-quality genomes reveal evolution of bat adaptations.</title>
        <authorList>
            <person name="Jebb D."/>
            <person name="Huang Z."/>
            <person name="Pippel M."/>
            <person name="Hughes G.M."/>
            <person name="Lavrichenko K."/>
            <person name="Devanna P."/>
            <person name="Winkler S."/>
            <person name="Jermiin L.S."/>
            <person name="Skirmuntt E.C."/>
            <person name="Katzourakis A."/>
            <person name="Burkitt-Gray L."/>
            <person name="Ray D.A."/>
            <person name="Sullivan K.A.M."/>
            <person name="Roscito J.G."/>
            <person name="Kirilenko B.M."/>
            <person name="Davalos L.M."/>
            <person name="Corthals A.P."/>
            <person name="Power M.L."/>
            <person name="Jones G."/>
            <person name="Ransome R.D."/>
            <person name="Dechmann D.K.N."/>
            <person name="Locatelli A.G."/>
            <person name="Puechmaille S.J."/>
            <person name="Fedrigo O."/>
            <person name="Jarvis E.D."/>
            <person name="Hiller M."/>
            <person name="Vernes S.C."/>
            <person name="Myers E.W."/>
            <person name="Teeling E.C."/>
        </authorList>
    </citation>
    <scope>NUCLEOTIDE SEQUENCE [LARGE SCALE GENOMIC DNA]</scope>
    <source>
        <strain evidence="15">MMyoMyo1</strain>
        <tissue evidence="15">Flight muscle</tissue>
    </source>
</reference>
<dbReference type="PANTHER" id="PTHR13814">
    <property type="entry name" value="FETUIN"/>
    <property type="match status" value="1"/>
</dbReference>
<dbReference type="GO" id="GO:0072562">
    <property type="term" value="C:blood microparticle"/>
    <property type="evidence" value="ECO:0007669"/>
    <property type="project" value="TreeGrafter"/>
</dbReference>
<evidence type="ECO:0000256" key="13">
    <source>
        <dbReference type="SAM" id="SignalP"/>
    </source>
</evidence>
<accession>A0A7J7ZWY9</accession>
<feature type="signal peptide" evidence="13">
    <location>
        <begin position="1"/>
        <end position="18"/>
    </location>
</feature>
<dbReference type="CDD" id="cd00042">
    <property type="entry name" value="CY"/>
    <property type="match status" value="3"/>
</dbReference>
<evidence type="ECO:0000256" key="10">
    <source>
        <dbReference type="ARBA" id="ARBA00023180"/>
    </source>
</evidence>
<dbReference type="InterPro" id="IPR050735">
    <property type="entry name" value="Kininogen_Fetuin_HRG"/>
</dbReference>
<dbReference type="InterPro" id="IPR000010">
    <property type="entry name" value="Cystatin_dom"/>
</dbReference>
<evidence type="ECO:0000256" key="6">
    <source>
        <dbReference type="ARBA" id="ARBA00022729"/>
    </source>
</evidence>
<keyword evidence="8" id="KW-0838">Vasoactive</keyword>
<name>A0A7J7ZWY9_MYOMY</name>
<evidence type="ECO:0000256" key="4">
    <source>
        <dbReference type="ARBA" id="ARBA00022690"/>
    </source>
</evidence>
<dbReference type="FunFam" id="3.10.450.10:FF:000002">
    <property type="entry name" value="Kininogen 1"/>
    <property type="match status" value="2"/>
</dbReference>
<dbReference type="GO" id="GO:0007162">
    <property type="term" value="P:negative regulation of cell adhesion"/>
    <property type="evidence" value="ECO:0007669"/>
    <property type="project" value="UniProtKB-ARBA"/>
</dbReference>
<evidence type="ECO:0000259" key="14">
    <source>
        <dbReference type="PROSITE" id="PS51647"/>
    </source>
</evidence>
<gene>
    <name evidence="15" type="ORF">mMyoMyo1_007453</name>
</gene>
<feature type="domain" description="Cystatin kininogen-type" evidence="14">
    <location>
        <begin position="28"/>
        <end position="132"/>
    </location>
</feature>
<dbReference type="GO" id="GO:0030195">
    <property type="term" value="P:negative regulation of blood coagulation"/>
    <property type="evidence" value="ECO:0007669"/>
    <property type="project" value="TreeGrafter"/>
</dbReference>
<sequence length="397" mass="44470">MKLLAILFLCSRLLTSFTQEDQPQEIDCNDEDVFKAVDAALKKHNDGSKSGNQFVLYRITEVTKTGDQEIFYSVKYEIKEGDCPVQSGKTWQDCDYKEAEQAATGACMATIEKIPNVEFSVATQTCNITSAKGPVVTSQYDCYGCLHPIRTVPPDFDPVLRHGIEHFNNHTGHSHLFALKEVKRAQRQVVSGWNYEVTYLIQQTSCSKENFKFLTRHCKALANGVTDECTDLAYVDPQLRIASFSQKCQILSGEDFTMGCPGCPIEIPANSPNLKDALTHSITNLNAENNATFYFKIDIVHRATSQVVAGMKYFIEFTARETTCSKESNKELTESCEINKHGEMLRCTADVYVVPWENKIESTVKCQSPGKKPLRPCMYKARPREAGAEPTSENMAS</sequence>
<comment type="subcellular location">
    <subcellularLocation>
        <location evidence="1">Secreted</location>
        <location evidence="1">Extracellular space</location>
    </subcellularLocation>
</comment>
<keyword evidence="6 13" id="KW-0732">Signal</keyword>
<evidence type="ECO:0000256" key="11">
    <source>
        <dbReference type="ARBA" id="ARBA00081677"/>
    </source>
</evidence>
<dbReference type="GO" id="GO:0042311">
    <property type="term" value="P:vasodilation"/>
    <property type="evidence" value="ECO:0007669"/>
    <property type="project" value="UniProtKB-KW"/>
</dbReference>
<keyword evidence="2" id="KW-0840">Vasodilator</keyword>
<evidence type="ECO:0000313" key="15">
    <source>
        <dbReference type="EMBL" id="KAF6378579.1"/>
    </source>
</evidence>
<dbReference type="SMART" id="SM00043">
    <property type="entry name" value="CY"/>
    <property type="match status" value="3"/>
</dbReference>
<keyword evidence="16" id="KW-1185">Reference proteome</keyword>
<protein>
    <recommendedName>
        <fullName evidence="11">Thiol proteinase inhibitor</fullName>
    </recommendedName>
</protein>
<dbReference type="Pfam" id="PF00031">
    <property type="entry name" value="Cystatin"/>
    <property type="match status" value="3"/>
</dbReference>
<dbReference type="PANTHER" id="PTHR13814:SF12">
    <property type="entry name" value="KININOGEN-1"/>
    <property type="match status" value="1"/>
</dbReference>
<dbReference type="VEuPathDB" id="HostDB:GeneID_118676365"/>
<keyword evidence="5" id="KW-0789">Thiol protease inhibitor</keyword>
<keyword evidence="3" id="KW-0964">Secreted</keyword>
<feature type="domain" description="Cystatin kininogen-type" evidence="14">
    <location>
        <begin position="269"/>
        <end position="371"/>
    </location>
</feature>
<evidence type="ECO:0000256" key="9">
    <source>
        <dbReference type="ARBA" id="ARBA00023157"/>
    </source>
</evidence>
<dbReference type="GO" id="GO:0004869">
    <property type="term" value="F:cysteine-type endopeptidase inhibitor activity"/>
    <property type="evidence" value="ECO:0007669"/>
    <property type="project" value="UniProtKB-KW"/>
</dbReference>
<dbReference type="SUPFAM" id="SSF54403">
    <property type="entry name" value="Cystatin/monellin"/>
    <property type="match status" value="3"/>
</dbReference>
<evidence type="ECO:0000256" key="3">
    <source>
        <dbReference type="ARBA" id="ARBA00022525"/>
    </source>
</evidence>
<dbReference type="EMBL" id="JABWUV010000002">
    <property type="protein sequence ID" value="KAF6378579.1"/>
    <property type="molecule type" value="Genomic_DNA"/>
</dbReference>
<dbReference type="Proteomes" id="UP000527355">
    <property type="component" value="Unassembled WGS sequence"/>
</dbReference>
<feature type="domain" description="Cystatin kininogen-type" evidence="14">
    <location>
        <begin position="151"/>
        <end position="254"/>
    </location>
</feature>
<evidence type="ECO:0000256" key="2">
    <source>
        <dbReference type="ARBA" id="ARBA00022429"/>
    </source>
</evidence>
<keyword evidence="4" id="KW-0646">Protease inhibitor</keyword>
<keyword evidence="7" id="KW-0677">Repeat</keyword>
<evidence type="ECO:0000256" key="7">
    <source>
        <dbReference type="ARBA" id="ARBA00022737"/>
    </source>
</evidence>
<organism evidence="15 16">
    <name type="scientific">Myotis myotis</name>
    <name type="common">Greater mouse-eared bat</name>
    <name type="synonym">Vespertilio myotis</name>
    <dbReference type="NCBI Taxonomy" id="51298"/>
    <lineage>
        <taxon>Eukaryota</taxon>
        <taxon>Metazoa</taxon>
        <taxon>Chordata</taxon>
        <taxon>Craniata</taxon>
        <taxon>Vertebrata</taxon>
        <taxon>Euteleostomi</taxon>
        <taxon>Mammalia</taxon>
        <taxon>Eutheria</taxon>
        <taxon>Laurasiatheria</taxon>
        <taxon>Chiroptera</taxon>
        <taxon>Yangochiroptera</taxon>
        <taxon>Vespertilionidae</taxon>
        <taxon>Myotis</taxon>
    </lineage>
</organism>
<dbReference type="AlphaFoldDB" id="A0A7J7ZWY9"/>
<evidence type="ECO:0000313" key="16">
    <source>
        <dbReference type="Proteomes" id="UP000527355"/>
    </source>
</evidence>
<dbReference type="InterPro" id="IPR046350">
    <property type="entry name" value="Cystatin_sf"/>
</dbReference>
<keyword evidence="10" id="KW-0325">Glycoprotein</keyword>
<dbReference type="GO" id="GO:0045861">
    <property type="term" value="P:negative regulation of proteolysis"/>
    <property type="evidence" value="ECO:0007669"/>
    <property type="project" value="UniProtKB-ARBA"/>
</dbReference>
<evidence type="ECO:0000256" key="1">
    <source>
        <dbReference type="ARBA" id="ARBA00004239"/>
    </source>
</evidence>
<evidence type="ECO:0000256" key="5">
    <source>
        <dbReference type="ARBA" id="ARBA00022704"/>
    </source>
</evidence>
<dbReference type="PROSITE" id="PS51647">
    <property type="entry name" value="CYSTATIN_KININOGEN"/>
    <property type="match status" value="3"/>
</dbReference>
<dbReference type="GO" id="GO:0007204">
    <property type="term" value="P:positive regulation of cytosolic calcium ion concentration"/>
    <property type="evidence" value="ECO:0007669"/>
    <property type="project" value="TreeGrafter"/>
</dbReference>
<evidence type="ECO:0000256" key="12">
    <source>
        <dbReference type="SAM" id="MobiDB-lite"/>
    </source>
</evidence>
<evidence type="ECO:0000256" key="8">
    <source>
        <dbReference type="ARBA" id="ARBA00022858"/>
    </source>
</evidence>
<feature type="chain" id="PRO_5029546415" description="Thiol proteinase inhibitor" evidence="13">
    <location>
        <begin position="19"/>
        <end position="397"/>
    </location>
</feature>
<proteinExistence type="predicted"/>
<dbReference type="Gene3D" id="3.10.450.10">
    <property type="match status" value="3"/>
</dbReference>